<dbReference type="PANTHER" id="PTHR24096">
    <property type="entry name" value="LONG-CHAIN-FATTY-ACID--COA LIGASE"/>
    <property type="match status" value="1"/>
</dbReference>
<dbReference type="InterPro" id="IPR000873">
    <property type="entry name" value="AMP-dep_synth/lig_dom"/>
</dbReference>
<reference evidence="2" key="1">
    <citation type="submission" date="2022-12" db="EMBL/GenBank/DDBJ databases">
        <authorList>
            <person name="Petersen C."/>
        </authorList>
    </citation>
    <scope>NUCLEOTIDE SEQUENCE</scope>
    <source>
        <strain evidence="2">IBT 17660</strain>
    </source>
</reference>
<sequence length="565" mass="61169">MSVSQGPDHLEKLVGPAKVSPVAAPKASFNSALRQAAAWLTCRITSLILPSPSFNFCLSWSFAQLRRGAARIASVIDDEGVQPGSTMLLVLPSCAEWSLMMWVSALRCYTLVTLDPAIAQPGQERLLDDYIEKLKPSVVVVGTHASAVAVDKARSNVKSYGPFVGITVNVLEKPRQSWTSLPGISVREFNNELEAVPAAVDSLDRVALIVFTSGTSSGKPKGTVRTVRDLLRPLTGTDLPPPLRPPMTLINTNVAQSMAPSLLYATWHSGNAGVLVGGNFNAATTIASMETCRPITAALLPHMVDFVCTHSDYSTHKVSSIRFLIIIGSVTTEETLRLAQETFPRAKINASYGMTEAAGMFGWKKGIPAIKHIPSYKGIVSCGFALPGVKIRIVDDMGGVVSQGSPGVLHICGCMVASGYIDSNGAESFYKDGDDTWYITGDCAVLDEQQRIYILGRYEYMIRRDSTIIAPATVENAIKKHYPHTTISSSDESIYAILPDPAIDRDRVKNLVIKELGDDHRLAGVIDLPQLDLVDWPLTMGNKMSIFDLRGRLTKYLAQETGSST</sequence>
<evidence type="ECO:0000259" key="1">
    <source>
        <dbReference type="Pfam" id="PF00501"/>
    </source>
</evidence>
<reference evidence="2" key="2">
    <citation type="journal article" date="2023" name="IMA Fungus">
        <title>Comparative genomic study of the Penicillium genus elucidates a diverse pangenome and 15 lateral gene transfer events.</title>
        <authorList>
            <person name="Petersen C."/>
            <person name="Sorensen T."/>
            <person name="Nielsen M.R."/>
            <person name="Sondergaard T.E."/>
            <person name="Sorensen J.L."/>
            <person name="Fitzpatrick D.A."/>
            <person name="Frisvad J.C."/>
            <person name="Nielsen K.L."/>
        </authorList>
    </citation>
    <scope>NUCLEOTIDE SEQUENCE</scope>
    <source>
        <strain evidence="2">IBT 17660</strain>
    </source>
</reference>
<organism evidence="2 3">
    <name type="scientific">Penicillium desertorum</name>
    <dbReference type="NCBI Taxonomy" id="1303715"/>
    <lineage>
        <taxon>Eukaryota</taxon>
        <taxon>Fungi</taxon>
        <taxon>Dikarya</taxon>
        <taxon>Ascomycota</taxon>
        <taxon>Pezizomycotina</taxon>
        <taxon>Eurotiomycetes</taxon>
        <taxon>Eurotiomycetidae</taxon>
        <taxon>Eurotiales</taxon>
        <taxon>Aspergillaceae</taxon>
        <taxon>Penicillium</taxon>
    </lineage>
</organism>
<keyword evidence="3" id="KW-1185">Reference proteome</keyword>
<evidence type="ECO:0000313" key="3">
    <source>
        <dbReference type="Proteomes" id="UP001147760"/>
    </source>
</evidence>
<dbReference type="SUPFAM" id="SSF56801">
    <property type="entry name" value="Acetyl-CoA synthetase-like"/>
    <property type="match status" value="1"/>
</dbReference>
<keyword evidence="2" id="KW-0436">Ligase</keyword>
<name>A0A9W9WW51_9EURO</name>
<dbReference type="AlphaFoldDB" id="A0A9W9WW51"/>
<dbReference type="Proteomes" id="UP001147760">
    <property type="component" value="Unassembled WGS sequence"/>
</dbReference>
<feature type="domain" description="AMP-dependent synthetase/ligase" evidence="1">
    <location>
        <begin position="59"/>
        <end position="420"/>
    </location>
</feature>
<dbReference type="InterPro" id="IPR042099">
    <property type="entry name" value="ANL_N_sf"/>
</dbReference>
<dbReference type="EMBL" id="JAPWDO010000003">
    <property type="protein sequence ID" value="KAJ5477813.1"/>
    <property type="molecule type" value="Genomic_DNA"/>
</dbReference>
<dbReference type="Gene3D" id="3.40.50.12780">
    <property type="entry name" value="N-terminal domain of ligase-like"/>
    <property type="match status" value="1"/>
</dbReference>
<dbReference type="GO" id="GO:0016874">
    <property type="term" value="F:ligase activity"/>
    <property type="evidence" value="ECO:0007669"/>
    <property type="project" value="UniProtKB-KW"/>
</dbReference>
<dbReference type="OrthoDB" id="10253869at2759"/>
<gene>
    <name evidence="2" type="ORF">N7530_003322</name>
</gene>
<evidence type="ECO:0000313" key="2">
    <source>
        <dbReference type="EMBL" id="KAJ5477813.1"/>
    </source>
</evidence>
<protein>
    <submittedName>
        <fullName evidence="2">Fatty-acid-CoA ligase</fullName>
    </submittedName>
</protein>
<proteinExistence type="predicted"/>
<accession>A0A9W9WW51</accession>
<comment type="caution">
    <text evidence="2">The sequence shown here is derived from an EMBL/GenBank/DDBJ whole genome shotgun (WGS) entry which is preliminary data.</text>
</comment>
<dbReference type="Pfam" id="PF00501">
    <property type="entry name" value="AMP-binding"/>
    <property type="match status" value="1"/>
</dbReference>